<dbReference type="InterPro" id="IPR016181">
    <property type="entry name" value="Acyl_CoA_acyltransferase"/>
</dbReference>
<dbReference type="PROSITE" id="PS51186">
    <property type="entry name" value="GNAT"/>
    <property type="match status" value="1"/>
</dbReference>
<protein>
    <submittedName>
        <fullName evidence="2">GNAT family N-acetyltransferase</fullName>
    </submittedName>
</protein>
<evidence type="ECO:0000259" key="1">
    <source>
        <dbReference type="PROSITE" id="PS51186"/>
    </source>
</evidence>
<comment type="caution">
    <text evidence="2">The sequence shown here is derived from an EMBL/GenBank/DDBJ whole genome shotgun (WGS) entry which is preliminary data.</text>
</comment>
<evidence type="ECO:0000313" key="3">
    <source>
        <dbReference type="Proteomes" id="UP001620405"/>
    </source>
</evidence>
<dbReference type="CDD" id="cd04301">
    <property type="entry name" value="NAT_SF"/>
    <property type="match status" value="1"/>
</dbReference>
<evidence type="ECO:0000313" key="2">
    <source>
        <dbReference type="EMBL" id="MFK2874772.1"/>
    </source>
</evidence>
<dbReference type="Gene3D" id="3.40.630.30">
    <property type="match status" value="1"/>
</dbReference>
<dbReference type="Proteomes" id="UP001620405">
    <property type="component" value="Unassembled WGS sequence"/>
</dbReference>
<accession>A0ABW8IY31</accession>
<dbReference type="RefSeq" id="WP_284396529.1">
    <property type="nucleotide sequence ID" value="NZ_BSNQ01000003.1"/>
</dbReference>
<feature type="domain" description="N-acetyltransferase" evidence="1">
    <location>
        <begin position="1"/>
        <end position="152"/>
    </location>
</feature>
<dbReference type="SUPFAM" id="SSF55729">
    <property type="entry name" value="Acyl-CoA N-acyltransferases (Nat)"/>
    <property type="match status" value="1"/>
</dbReference>
<name>A0ABW8IY31_9GAMM</name>
<dbReference type="Pfam" id="PF00583">
    <property type="entry name" value="Acetyltransf_1"/>
    <property type="match status" value="1"/>
</dbReference>
<sequence length="152" mass="17660">MYIRTLRTHDLDLVCRHREEMFRDAGTSDDVLMLMTEHFREWVRPRLLDGSYFGYVMLDDDVPVAGIGLMLIDWPPHPMHPTRDKRGYVLNVFVEPDYRNRGLARELMNLADAEFVRRGACYAVLHATEKGKPLYQGLGWNGTTEMAKTLNM</sequence>
<organism evidence="2 3">
    <name type="scientific">Dyella lipolytica</name>
    <dbReference type="NCBI Taxonomy" id="1867835"/>
    <lineage>
        <taxon>Bacteria</taxon>
        <taxon>Pseudomonadati</taxon>
        <taxon>Pseudomonadota</taxon>
        <taxon>Gammaproteobacteria</taxon>
        <taxon>Lysobacterales</taxon>
        <taxon>Rhodanobacteraceae</taxon>
        <taxon>Dyella</taxon>
    </lineage>
</organism>
<reference evidence="2 3" key="1">
    <citation type="submission" date="2020-10" db="EMBL/GenBank/DDBJ databases">
        <title>Phylogeny of dyella-like bacteria.</title>
        <authorList>
            <person name="Fu J."/>
        </authorList>
    </citation>
    <scope>NUCLEOTIDE SEQUENCE [LARGE SCALE GENOMIC DNA]</scope>
    <source>
        <strain evidence="2 3">DHOB07</strain>
    </source>
</reference>
<gene>
    <name evidence="2" type="ORF">ISP13_14610</name>
</gene>
<dbReference type="InterPro" id="IPR000182">
    <property type="entry name" value="GNAT_dom"/>
</dbReference>
<dbReference type="EMBL" id="JADIKG010000013">
    <property type="protein sequence ID" value="MFK2874772.1"/>
    <property type="molecule type" value="Genomic_DNA"/>
</dbReference>
<keyword evidence="3" id="KW-1185">Reference proteome</keyword>
<proteinExistence type="predicted"/>